<evidence type="ECO:0000313" key="3">
    <source>
        <dbReference type="Proteomes" id="UP000735302"/>
    </source>
</evidence>
<name>A0AAV4CC54_9GAST</name>
<evidence type="ECO:0000256" key="1">
    <source>
        <dbReference type="SAM" id="MobiDB-lite"/>
    </source>
</evidence>
<evidence type="ECO:0000313" key="2">
    <source>
        <dbReference type="EMBL" id="GFO29438.1"/>
    </source>
</evidence>
<feature type="region of interest" description="Disordered" evidence="1">
    <location>
        <begin position="107"/>
        <end position="130"/>
    </location>
</feature>
<sequence>MGRGQGFFFGKSWIGFKIQLQWFQPREHAARISNTVPWLPWSYTPSRGCGTSTGIDPSPIQRKMTSRLDSVGQRCPSVSGQESGQGGMFMSASHYCRAVTTSTSRIHPFPHRGCNSRQTRRPHYTGGPLNYFQHRRATVDRSR</sequence>
<gene>
    <name evidence="2" type="ORF">PoB_005594300</name>
</gene>
<protein>
    <submittedName>
        <fullName evidence="2">Uncharacterized protein</fullName>
    </submittedName>
</protein>
<dbReference type="EMBL" id="BLXT01006160">
    <property type="protein sequence ID" value="GFO29438.1"/>
    <property type="molecule type" value="Genomic_DNA"/>
</dbReference>
<comment type="caution">
    <text evidence="2">The sequence shown here is derived from an EMBL/GenBank/DDBJ whole genome shotgun (WGS) entry which is preliminary data.</text>
</comment>
<organism evidence="2 3">
    <name type="scientific">Plakobranchus ocellatus</name>
    <dbReference type="NCBI Taxonomy" id="259542"/>
    <lineage>
        <taxon>Eukaryota</taxon>
        <taxon>Metazoa</taxon>
        <taxon>Spiralia</taxon>
        <taxon>Lophotrochozoa</taxon>
        <taxon>Mollusca</taxon>
        <taxon>Gastropoda</taxon>
        <taxon>Heterobranchia</taxon>
        <taxon>Euthyneura</taxon>
        <taxon>Panpulmonata</taxon>
        <taxon>Sacoglossa</taxon>
        <taxon>Placobranchoidea</taxon>
        <taxon>Plakobranchidae</taxon>
        <taxon>Plakobranchus</taxon>
    </lineage>
</organism>
<accession>A0AAV4CC54</accession>
<keyword evidence="3" id="KW-1185">Reference proteome</keyword>
<reference evidence="2 3" key="1">
    <citation type="journal article" date="2021" name="Elife">
        <title>Chloroplast acquisition without the gene transfer in kleptoplastic sea slugs, Plakobranchus ocellatus.</title>
        <authorList>
            <person name="Maeda T."/>
            <person name="Takahashi S."/>
            <person name="Yoshida T."/>
            <person name="Shimamura S."/>
            <person name="Takaki Y."/>
            <person name="Nagai Y."/>
            <person name="Toyoda A."/>
            <person name="Suzuki Y."/>
            <person name="Arimoto A."/>
            <person name="Ishii H."/>
            <person name="Satoh N."/>
            <person name="Nishiyama T."/>
            <person name="Hasebe M."/>
            <person name="Maruyama T."/>
            <person name="Minagawa J."/>
            <person name="Obokata J."/>
            <person name="Shigenobu S."/>
        </authorList>
    </citation>
    <scope>NUCLEOTIDE SEQUENCE [LARGE SCALE GENOMIC DNA]</scope>
</reference>
<dbReference type="AlphaFoldDB" id="A0AAV4CC54"/>
<dbReference type="Proteomes" id="UP000735302">
    <property type="component" value="Unassembled WGS sequence"/>
</dbReference>
<proteinExistence type="predicted"/>